<dbReference type="AlphaFoldDB" id="A0A485LQP9"/>
<organism evidence="3 4">
    <name type="scientific">Aphanomyces stellatus</name>
    <dbReference type="NCBI Taxonomy" id="120398"/>
    <lineage>
        <taxon>Eukaryota</taxon>
        <taxon>Sar</taxon>
        <taxon>Stramenopiles</taxon>
        <taxon>Oomycota</taxon>
        <taxon>Saprolegniomycetes</taxon>
        <taxon>Saprolegniales</taxon>
        <taxon>Verrucalvaceae</taxon>
        <taxon>Aphanomyces</taxon>
    </lineage>
</organism>
<proteinExistence type="predicted"/>
<gene>
    <name evidence="3" type="primary">Aste57867_24529</name>
    <name evidence="2" type="ORF">As57867_024452</name>
    <name evidence="3" type="ORF">ASTE57867_24529</name>
</gene>
<reference evidence="3 4" key="1">
    <citation type="submission" date="2019-03" db="EMBL/GenBank/DDBJ databases">
        <authorList>
            <person name="Gaulin E."/>
            <person name="Dumas B."/>
        </authorList>
    </citation>
    <scope>NUCLEOTIDE SEQUENCE [LARGE SCALE GENOMIC DNA]</scope>
    <source>
        <strain evidence="3">CBS 568.67</strain>
    </source>
</reference>
<feature type="domain" description="AB hydrolase-1" evidence="1">
    <location>
        <begin position="34"/>
        <end position="267"/>
    </location>
</feature>
<dbReference type="InterPro" id="IPR029058">
    <property type="entry name" value="AB_hydrolase_fold"/>
</dbReference>
<reference evidence="2" key="2">
    <citation type="submission" date="2019-06" db="EMBL/GenBank/DDBJ databases">
        <title>Genomics analysis of Aphanomyces spp. identifies a new class of oomycete effector associated with host adaptation.</title>
        <authorList>
            <person name="Gaulin E."/>
        </authorList>
    </citation>
    <scope>NUCLEOTIDE SEQUENCE</scope>
    <source>
        <strain evidence="2">CBS 578.67</strain>
    </source>
</reference>
<dbReference type="OrthoDB" id="431885at2759"/>
<dbReference type="Proteomes" id="UP000332933">
    <property type="component" value="Unassembled WGS sequence"/>
</dbReference>
<dbReference type="EMBL" id="CAADRA010007431">
    <property type="protein sequence ID" value="VFU01168.1"/>
    <property type="molecule type" value="Genomic_DNA"/>
</dbReference>
<dbReference type="Pfam" id="PF12697">
    <property type="entry name" value="Abhydrolase_6"/>
    <property type="match status" value="1"/>
</dbReference>
<name>A0A485LQP9_9STRA</name>
<sequence length="290" mass="32113">MARVLQHVRVPVPGRHLLGLLSSTPSKPPSPRIVVYFHGFPDLSVHPDESAPPDFESRFPRKLQELLPFDLLCVNFSGLPGSDADVPYRDKCLSREVEDADGIITFCEQVLGKRHVHIVGLSTGAILAALLRNHSQHASLRSISVVAGIANTNEGVHFDFSANQQAACRATGHCLTPFFWPKNWPIPEDATDFDETTRKLMRPLDRRYLDDMVQLDIPCSVADGRVPLLVIHGDQDKNIPWQQGHALVQAAAEPKRWVLIKGANHLLTNTKHMKKGAAEIHAHILASEDA</sequence>
<dbReference type="InterPro" id="IPR000073">
    <property type="entry name" value="AB_hydrolase_1"/>
</dbReference>
<evidence type="ECO:0000313" key="3">
    <source>
        <dbReference type="EMBL" id="VFU01168.1"/>
    </source>
</evidence>
<evidence type="ECO:0000259" key="1">
    <source>
        <dbReference type="Pfam" id="PF12697"/>
    </source>
</evidence>
<accession>A0A485LQP9</accession>
<dbReference type="Gene3D" id="3.40.50.1820">
    <property type="entry name" value="alpha/beta hydrolase"/>
    <property type="match status" value="1"/>
</dbReference>
<dbReference type="EMBL" id="VJMH01007405">
    <property type="protein sequence ID" value="KAF0683405.1"/>
    <property type="molecule type" value="Genomic_DNA"/>
</dbReference>
<evidence type="ECO:0000313" key="2">
    <source>
        <dbReference type="EMBL" id="KAF0683405.1"/>
    </source>
</evidence>
<keyword evidence="4" id="KW-1185">Reference proteome</keyword>
<evidence type="ECO:0000313" key="4">
    <source>
        <dbReference type="Proteomes" id="UP000332933"/>
    </source>
</evidence>
<protein>
    <submittedName>
        <fullName evidence="3">Aste57867_24529 protein</fullName>
    </submittedName>
</protein>
<dbReference type="SUPFAM" id="SSF53474">
    <property type="entry name" value="alpha/beta-Hydrolases"/>
    <property type="match status" value="1"/>
</dbReference>